<accession>A0AAW1W5U1</accession>
<sequence length="196" mass="22247">MGWLSKDDEDLFSFTSQLSPLDLSASVQYVPLGWQDELPLPDDTFLGDGFGVGIDGEESMANNINATTCNTEEKSGIASCSSKPSKSKLLSIETISQYFYLQISQAAKEMNVSVTFLKKRCRELDIKRWPSRKLKSIQNLQTSIQELGRKEEDLELLEKERKRIEEVPDLKLDEKTKRLRHACFKAKSCTRSKTVC</sequence>
<gene>
    <name evidence="9" type="ORF">M0R45_028813</name>
</gene>
<evidence type="ECO:0000256" key="4">
    <source>
        <dbReference type="ARBA" id="ARBA00023125"/>
    </source>
</evidence>
<dbReference type="InterPro" id="IPR044607">
    <property type="entry name" value="RKD-like"/>
</dbReference>
<dbReference type="GO" id="GO:0003677">
    <property type="term" value="F:DNA binding"/>
    <property type="evidence" value="ECO:0007669"/>
    <property type="project" value="UniProtKB-KW"/>
</dbReference>
<evidence type="ECO:0000256" key="3">
    <source>
        <dbReference type="ARBA" id="ARBA00023054"/>
    </source>
</evidence>
<comment type="caution">
    <text evidence="9">The sequence shown here is derived from an EMBL/GenBank/DDBJ whole genome shotgun (WGS) entry which is preliminary data.</text>
</comment>
<evidence type="ECO:0000313" key="10">
    <source>
        <dbReference type="Proteomes" id="UP001457282"/>
    </source>
</evidence>
<name>A0AAW1W5U1_RUBAR</name>
<feature type="coiled-coil region" evidence="7">
    <location>
        <begin position="137"/>
        <end position="167"/>
    </location>
</feature>
<dbReference type="PROSITE" id="PS51519">
    <property type="entry name" value="RWP_RK"/>
    <property type="match status" value="1"/>
</dbReference>
<dbReference type="PANTHER" id="PTHR46373">
    <property type="entry name" value="PROTEIN RKD4"/>
    <property type="match status" value="1"/>
</dbReference>
<dbReference type="EMBL" id="JBEDUW010000006">
    <property type="protein sequence ID" value="KAK9920255.1"/>
    <property type="molecule type" value="Genomic_DNA"/>
</dbReference>
<dbReference type="PANTHER" id="PTHR46373:SF20">
    <property type="entry name" value="PROTEIN RKD1"/>
    <property type="match status" value="1"/>
</dbReference>
<dbReference type="GO" id="GO:0003700">
    <property type="term" value="F:DNA-binding transcription factor activity"/>
    <property type="evidence" value="ECO:0007669"/>
    <property type="project" value="InterPro"/>
</dbReference>
<keyword evidence="3 7" id="KW-0175">Coiled coil</keyword>
<evidence type="ECO:0000256" key="7">
    <source>
        <dbReference type="SAM" id="Coils"/>
    </source>
</evidence>
<evidence type="ECO:0000259" key="8">
    <source>
        <dbReference type="PROSITE" id="PS51519"/>
    </source>
</evidence>
<evidence type="ECO:0000256" key="5">
    <source>
        <dbReference type="ARBA" id="ARBA00023163"/>
    </source>
</evidence>
<protein>
    <recommendedName>
        <fullName evidence="8">RWP-RK domain-containing protein</fullName>
    </recommendedName>
</protein>
<evidence type="ECO:0000256" key="6">
    <source>
        <dbReference type="ARBA" id="ARBA00023242"/>
    </source>
</evidence>
<evidence type="ECO:0000256" key="1">
    <source>
        <dbReference type="ARBA" id="ARBA00004049"/>
    </source>
</evidence>
<keyword evidence="4" id="KW-0238">DNA-binding</keyword>
<reference evidence="9 10" key="1">
    <citation type="journal article" date="2023" name="G3 (Bethesda)">
        <title>A chromosome-length genome assembly and annotation of blackberry (Rubus argutus, cv. 'Hillquist').</title>
        <authorList>
            <person name="Bruna T."/>
            <person name="Aryal R."/>
            <person name="Dudchenko O."/>
            <person name="Sargent D.J."/>
            <person name="Mead D."/>
            <person name="Buti M."/>
            <person name="Cavallini A."/>
            <person name="Hytonen T."/>
            <person name="Andres J."/>
            <person name="Pham M."/>
            <person name="Weisz D."/>
            <person name="Mascagni F."/>
            <person name="Usai G."/>
            <person name="Natali L."/>
            <person name="Bassil N."/>
            <person name="Fernandez G.E."/>
            <person name="Lomsadze A."/>
            <person name="Armour M."/>
            <person name="Olukolu B."/>
            <person name="Poorten T."/>
            <person name="Britton C."/>
            <person name="Davik J."/>
            <person name="Ashrafi H."/>
            <person name="Aiden E.L."/>
            <person name="Borodovsky M."/>
            <person name="Worthington M."/>
        </authorList>
    </citation>
    <scope>NUCLEOTIDE SEQUENCE [LARGE SCALE GENOMIC DNA]</scope>
    <source>
        <strain evidence="9">PI 553951</strain>
    </source>
</reference>
<evidence type="ECO:0000313" key="9">
    <source>
        <dbReference type="EMBL" id="KAK9920255.1"/>
    </source>
</evidence>
<dbReference type="Proteomes" id="UP001457282">
    <property type="component" value="Unassembled WGS sequence"/>
</dbReference>
<evidence type="ECO:0000256" key="2">
    <source>
        <dbReference type="ARBA" id="ARBA00023015"/>
    </source>
</evidence>
<dbReference type="InterPro" id="IPR003035">
    <property type="entry name" value="RWP-RK_dom"/>
</dbReference>
<feature type="domain" description="RWP-RK" evidence="8">
    <location>
        <begin position="73"/>
        <end position="157"/>
    </location>
</feature>
<keyword evidence="10" id="KW-1185">Reference proteome</keyword>
<keyword evidence="6" id="KW-0539">Nucleus</keyword>
<dbReference type="Pfam" id="PF02042">
    <property type="entry name" value="RWP-RK"/>
    <property type="match status" value="1"/>
</dbReference>
<comment type="function">
    <text evidence="1">Putative transcription factor.</text>
</comment>
<organism evidence="9 10">
    <name type="scientific">Rubus argutus</name>
    <name type="common">Southern blackberry</name>
    <dbReference type="NCBI Taxonomy" id="59490"/>
    <lineage>
        <taxon>Eukaryota</taxon>
        <taxon>Viridiplantae</taxon>
        <taxon>Streptophyta</taxon>
        <taxon>Embryophyta</taxon>
        <taxon>Tracheophyta</taxon>
        <taxon>Spermatophyta</taxon>
        <taxon>Magnoliopsida</taxon>
        <taxon>eudicotyledons</taxon>
        <taxon>Gunneridae</taxon>
        <taxon>Pentapetalae</taxon>
        <taxon>rosids</taxon>
        <taxon>fabids</taxon>
        <taxon>Rosales</taxon>
        <taxon>Rosaceae</taxon>
        <taxon>Rosoideae</taxon>
        <taxon>Rosoideae incertae sedis</taxon>
        <taxon>Rubus</taxon>
    </lineage>
</organism>
<proteinExistence type="predicted"/>
<dbReference type="AlphaFoldDB" id="A0AAW1W5U1"/>
<keyword evidence="2" id="KW-0805">Transcription regulation</keyword>
<keyword evidence="5" id="KW-0804">Transcription</keyword>